<dbReference type="eggNOG" id="COG4166">
    <property type="taxonomic scope" value="Bacteria"/>
</dbReference>
<evidence type="ECO:0000256" key="1">
    <source>
        <dbReference type="ARBA" id="ARBA00004196"/>
    </source>
</evidence>
<dbReference type="AlphaFoldDB" id="A0A0R1XAY6"/>
<keyword evidence="6" id="KW-0472">Membrane</keyword>
<evidence type="ECO:0000256" key="3">
    <source>
        <dbReference type="ARBA" id="ARBA00022448"/>
    </source>
</evidence>
<feature type="domain" description="Solute-binding protein family 5" evidence="7">
    <location>
        <begin position="124"/>
        <end position="505"/>
    </location>
</feature>
<keyword evidence="3" id="KW-0813">Transport</keyword>
<dbReference type="GO" id="GO:0030313">
    <property type="term" value="C:cell envelope"/>
    <property type="evidence" value="ECO:0007669"/>
    <property type="project" value="UniProtKB-SubCell"/>
</dbReference>
<proteinExistence type="inferred from homology"/>
<evidence type="ECO:0000313" key="8">
    <source>
        <dbReference type="EMBL" id="KRM27367.1"/>
    </source>
</evidence>
<dbReference type="InterPro" id="IPR030678">
    <property type="entry name" value="Peptide/Ni-bd"/>
</dbReference>
<organism evidence="8 9">
    <name type="scientific">Schleiferilactobacillus harbinensis DSM 16991</name>
    <dbReference type="NCBI Taxonomy" id="1122147"/>
    <lineage>
        <taxon>Bacteria</taxon>
        <taxon>Bacillati</taxon>
        <taxon>Bacillota</taxon>
        <taxon>Bacilli</taxon>
        <taxon>Lactobacillales</taxon>
        <taxon>Lactobacillaceae</taxon>
        <taxon>Schleiferilactobacillus</taxon>
    </lineage>
</organism>
<dbReference type="OrthoDB" id="9796817at2"/>
<keyword evidence="5" id="KW-0653">Protein transport</keyword>
<protein>
    <submittedName>
        <fullName evidence="8">Dipeptide-binding protein DppE</fullName>
    </submittedName>
</protein>
<evidence type="ECO:0000256" key="6">
    <source>
        <dbReference type="SAM" id="Phobius"/>
    </source>
</evidence>
<keyword evidence="4" id="KW-0732">Signal</keyword>
<dbReference type="InterPro" id="IPR039424">
    <property type="entry name" value="SBP_5"/>
</dbReference>
<evidence type="ECO:0000256" key="5">
    <source>
        <dbReference type="ARBA" id="ARBA00022856"/>
    </source>
</evidence>
<gene>
    <name evidence="8" type="ORF">FC91_GL002576</name>
</gene>
<dbReference type="GO" id="GO:0042597">
    <property type="term" value="C:periplasmic space"/>
    <property type="evidence" value="ECO:0007669"/>
    <property type="project" value="UniProtKB-ARBA"/>
</dbReference>
<name>A0A0R1XAY6_9LACO</name>
<evidence type="ECO:0000313" key="9">
    <source>
        <dbReference type="Proteomes" id="UP000050949"/>
    </source>
</evidence>
<dbReference type="CDD" id="cd08504">
    <property type="entry name" value="PBP2_OppA"/>
    <property type="match status" value="1"/>
</dbReference>
<dbReference type="InterPro" id="IPR000914">
    <property type="entry name" value="SBP_5_dom"/>
</dbReference>
<evidence type="ECO:0000259" key="7">
    <source>
        <dbReference type="Pfam" id="PF00496"/>
    </source>
</evidence>
<dbReference type="SUPFAM" id="SSF53850">
    <property type="entry name" value="Periplasmic binding protein-like II"/>
    <property type="match status" value="1"/>
</dbReference>
<feature type="transmembrane region" description="Helical" evidence="6">
    <location>
        <begin position="43"/>
        <end position="60"/>
    </location>
</feature>
<keyword evidence="6" id="KW-0812">Transmembrane</keyword>
<dbReference type="GO" id="GO:0015833">
    <property type="term" value="P:peptide transport"/>
    <property type="evidence" value="ECO:0007669"/>
    <property type="project" value="UniProtKB-KW"/>
</dbReference>
<dbReference type="Gene3D" id="3.10.105.10">
    <property type="entry name" value="Dipeptide-binding Protein, Domain 3"/>
    <property type="match status" value="1"/>
</dbReference>
<dbReference type="Gene3D" id="3.40.190.10">
    <property type="entry name" value="Periplasmic binding protein-like II"/>
    <property type="match status" value="1"/>
</dbReference>
<reference evidence="8 9" key="1">
    <citation type="journal article" date="2015" name="Genome Announc.">
        <title>Expanding the biotechnology potential of lactobacilli through comparative genomics of 213 strains and associated genera.</title>
        <authorList>
            <person name="Sun Z."/>
            <person name="Harris H.M."/>
            <person name="McCann A."/>
            <person name="Guo C."/>
            <person name="Argimon S."/>
            <person name="Zhang W."/>
            <person name="Yang X."/>
            <person name="Jeffery I.B."/>
            <person name="Cooney J.C."/>
            <person name="Kagawa T.F."/>
            <person name="Liu W."/>
            <person name="Song Y."/>
            <person name="Salvetti E."/>
            <person name="Wrobel A."/>
            <person name="Rasinkangas P."/>
            <person name="Parkhill J."/>
            <person name="Rea M.C."/>
            <person name="O'Sullivan O."/>
            <person name="Ritari J."/>
            <person name="Douillard F.P."/>
            <person name="Paul Ross R."/>
            <person name="Yang R."/>
            <person name="Briner A.E."/>
            <person name="Felis G.E."/>
            <person name="de Vos W.M."/>
            <person name="Barrangou R."/>
            <person name="Klaenhammer T.R."/>
            <person name="Caufield P.W."/>
            <person name="Cui Y."/>
            <person name="Zhang H."/>
            <person name="O'Toole P.W."/>
        </authorList>
    </citation>
    <scope>NUCLEOTIDE SEQUENCE [LARGE SCALE GENOMIC DNA]</scope>
    <source>
        <strain evidence="8 9">DSM 16991</strain>
    </source>
</reference>
<dbReference type="FunFam" id="3.90.76.10:FF:000001">
    <property type="entry name" value="Oligopeptide ABC transporter substrate-binding protein"/>
    <property type="match status" value="1"/>
</dbReference>
<dbReference type="Proteomes" id="UP000050949">
    <property type="component" value="Unassembled WGS sequence"/>
</dbReference>
<dbReference type="Gene3D" id="3.90.76.10">
    <property type="entry name" value="Dipeptide-binding Protein, Domain 1"/>
    <property type="match status" value="1"/>
</dbReference>
<keyword evidence="5" id="KW-0571">Peptide transport</keyword>
<dbReference type="PATRIC" id="fig|1122147.4.peg.2657"/>
<evidence type="ECO:0000256" key="4">
    <source>
        <dbReference type="ARBA" id="ARBA00022729"/>
    </source>
</evidence>
<evidence type="ECO:0000256" key="2">
    <source>
        <dbReference type="ARBA" id="ARBA00005695"/>
    </source>
</evidence>
<dbReference type="GO" id="GO:1904680">
    <property type="term" value="F:peptide transmembrane transporter activity"/>
    <property type="evidence" value="ECO:0007669"/>
    <property type="project" value="TreeGrafter"/>
</dbReference>
<dbReference type="PANTHER" id="PTHR30290:SF10">
    <property type="entry name" value="PERIPLASMIC OLIGOPEPTIDE-BINDING PROTEIN-RELATED"/>
    <property type="match status" value="1"/>
</dbReference>
<dbReference type="GO" id="GO:0043190">
    <property type="term" value="C:ATP-binding cassette (ABC) transporter complex"/>
    <property type="evidence" value="ECO:0007669"/>
    <property type="project" value="InterPro"/>
</dbReference>
<comment type="caution">
    <text evidence="8">The sequence shown here is derived from an EMBL/GenBank/DDBJ whole genome shotgun (WGS) entry which is preliminary data.</text>
</comment>
<dbReference type="Pfam" id="PF00496">
    <property type="entry name" value="SBP_bac_5"/>
    <property type="match status" value="1"/>
</dbReference>
<accession>A0A0R1XAY6</accession>
<sequence>MHPGPYALAAVGRSPFRRDNLIGESFFVGSTIWRNEMMVKNKFVIGAIGILAAAAVVLAGCNSQSKGSSAASTSSTASQQKTLKILVSAEIPQLDSAKSYDVVSDSQIFNFQEGLYKLGKKDAVVPAIAQSQPTVSKDGLTYTIKLKKNAAWSNGAPVTAQDFVFAWRRAVDPKTKSQNATKLFSLANAEEINAGKKPLTDLGVKAVGDDTLQVKLAIANPYFLRELTGTNYFPQNEKFVNKVGAKYGTAAQYVLADGPFIIKDWNGTSDKWSFVKNPHYYDAKQVKLTKVDVSVVTNAATQAQTFDQKTADITPVSGEFIEKYAKDPAYHRISSYGTSNVEIDTTSEGHPELGNVNFRRALFYAVDRKALTGQVLKDGSVPAVGYLAPGALRNPANGKDVNTELGTLTYYSKAKARKYLALAKKKLGKDKFTLTLKGSDTDAGKRTTEYLQSAFQNALPGVTVDVQNIPAKSLFASLMSYNFQLDTGGWEAEADPSVLLQQFTTGYTHDHGGFSNKQYDQLVKDAQGKDAANAQQRYTDLKDAQKILLDQAVVVPLYHSATNLLINTQLKGVQTHAFGQTYDFSRAYFK</sequence>
<dbReference type="PANTHER" id="PTHR30290">
    <property type="entry name" value="PERIPLASMIC BINDING COMPONENT OF ABC TRANSPORTER"/>
    <property type="match status" value="1"/>
</dbReference>
<comment type="subcellular location">
    <subcellularLocation>
        <location evidence="1">Cell envelope</location>
    </subcellularLocation>
</comment>
<dbReference type="PIRSF" id="PIRSF002741">
    <property type="entry name" value="MppA"/>
    <property type="match status" value="1"/>
</dbReference>
<comment type="similarity">
    <text evidence="2">Belongs to the bacterial solute-binding protein 5 family.</text>
</comment>
<dbReference type="EMBL" id="AZFW01000050">
    <property type="protein sequence ID" value="KRM27367.1"/>
    <property type="molecule type" value="Genomic_DNA"/>
</dbReference>
<keyword evidence="6" id="KW-1133">Transmembrane helix</keyword>